<dbReference type="AlphaFoldDB" id="A0A8T0J9Q3"/>
<accession>A0A8T0J9Q3</accession>
<proteinExistence type="predicted"/>
<evidence type="ECO:0000313" key="2">
    <source>
        <dbReference type="Proteomes" id="UP000822688"/>
    </source>
</evidence>
<gene>
    <name evidence="1" type="ORF">KC19_1G254200</name>
</gene>
<reference evidence="1" key="1">
    <citation type="submission" date="2020-06" db="EMBL/GenBank/DDBJ databases">
        <title>WGS assembly of Ceratodon purpureus strain R40.</title>
        <authorList>
            <person name="Carey S.B."/>
            <person name="Jenkins J."/>
            <person name="Shu S."/>
            <person name="Lovell J.T."/>
            <person name="Sreedasyam A."/>
            <person name="Maumus F."/>
            <person name="Tiley G.P."/>
            <person name="Fernandez-Pozo N."/>
            <person name="Barry K."/>
            <person name="Chen C."/>
            <person name="Wang M."/>
            <person name="Lipzen A."/>
            <person name="Daum C."/>
            <person name="Saski C.A."/>
            <person name="Payton A.C."/>
            <person name="Mcbreen J.C."/>
            <person name="Conrad R.E."/>
            <person name="Kollar L.M."/>
            <person name="Olsson S."/>
            <person name="Huttunen S."/>
            <person name="Landis J.B."/>
            <person name="Wickett N.J."/>
            <person name="Johnson M.G."/>
            <person name="Rensing S.A."/>
            <person name="Grimwood J."/>
            <person name="Schmutz J."/>
            <person name="Mcdaniel S.F."/>
        </authorList>
    </citation>
    <scope>NUCLEOTIDE SEQUENCE</scope>
    <source>
        <strain evidence="1">R40</strain>
    </source>
</reference>
<dbReference type="EMBL" id="CM026421">
    <property type="protein sequence ID" value="KAG0592467.1"/>
    <property type="molecule type" value="Genomic_DNA"/>
</dbReference>
<keyword evidence="2" id="KW-1185">Reference proteome</keyword>
<evidence type="ECO:0000313" key="1">
    <source>
        <dbReference type="EMBL" id="KAG0592467.1"/>
    </source>
</evidence>
<sequence>MRRHEKETLRRLKHGMGRLPWLSYASRIDQSKVVRCLPALFLTFYHVFGIDGSKSMNVLALVSENVFWRDVWDYMMLWRWAWKSGQKLAGRTTVQRSQWATQFYLYCTVLCSHLVSSPFSMCVVEIGHLQLRCAHVTKQRVFGHSSAEG</sequence>
<protein>
    <submittedName>
        <fullName evidence="1">Uncharacterized protein</fullName>
    </submittedName>
</protein>
<name>A0A8T0J9Q3_CERPU</name>
<organism evidence="1 2">
    <name type="scientific">Ceratodon purpureus</name>
    <name type="common">Fire moss</name>
    <name type="synonym">Dicranum purpureum</name>
    <dbReference type="NCBI Taxonomy" id="3225"/>
    <lineage>
        <taxon>Eukaryota</taxon>
        <taxon>Viridiplantae</taxon>
        <taxon>Streptophyta</taxon>
        <taxon>Embryophyta</taxon>
        <taxon>Bryophyta</taxon>
        <taxon>Bryophytina</taxon>
        <taxon>Bryopsida</taxon>
        <taxon>Dicranidae</taxon>
        <taxon>Pseudoditrichales</taxon>
        <taxon>Ditrichaceae</taxon>
        <taxon>Ceratodon</taxon>
    </lineage>
</organism>
<comment type="caution">
    <text evidence="1">The sequence shown here is derived from an EMBL/GenBank/DDBJ whole genome shotgun (WGS) entry which is preliminary data.</text>
</comment>
<dbReference type="Proteomes" id="UP000822688">
    <property type="component" value="Chromosome 1"/>
</dbReference>